<reference evidence="1 2" key="1">
    <citation type="submission" date="2022-10" db="EMBL/GenBank/DDBJ databases">
        <title>Comparative genomics and taxonomic characterization of three novel marine species of genus Reichenbachiella exhibiting antioxidant and polysaccharide degradation activities.</title>
        <authorList>
            <person name="Muhammad N."/>
            <person name="Lee Y.-J."/>
            <person name="Ko J."/>
            <person name="Kim S.-G."/>
        </authorList>
    </citation>
    <scope>NUCLEOTIDE SEQUENCE [LARGE SCALE GENOMIC DNA]</scope>
    <source>
        <strain evidence="1 2">ABR2-5</strain>
    </source>
</reference>
<comment type="caution">
    <text evidence="1">The sequence shown here is derived from an EMBL/GenBank/DDBJ whole genome shotgun (WGS) entry which is preliminary data.</text>
</comment>
<name>A0ABT3CZP9_9BACT</name>
<sequence length="118" mass="13895">MSREKFKAQAKRPQSKTVDVDLFSTAPKKAIENRFDAIERKPLSTPCIRKNFLIRNLNLETIETIKNLTWTENCKNEDSSYSQIIEKAIEVFVQQYDSELIERPEFIKKQEQSKGRKK</sequence>
<accession>A0ABT3CZP9</accession>
<gene>
    <name evidence="1" type="ORF">N7U62_21000</name>
</gene>
<keyword evidence="2" id="KW-1185">Reference proteome</keyword>
<evidence type="ECO:0000313" key="1">
    <source>
        <dbReference type="EMBL" id="MCV9389157.1"/>
    </source>
</evidence>
<dbReference type="EMBL" id="JAOYOD010000001">
    <property type="protein sequence ID" value="MCV9389157.1"/>
    <property type="molecule type" value="Genomic_DNA"/>
</dbReference>
<dbReference type="Proteomes" id="UP001300692">
    <property type="component" value="Unassembled WGS sequence"/>
</dbReference>
<protein>
    <submittedName>
        <fullName evidence="1">Uncharacterized protein</fullName>
    </submittedName>
</protein>
<evidence type="ECO:0000313" key="2">
    <source>
        <dbReference type="Proteomes" id="UP001300692"/>
    </source>
</evidence>
<organism evidence="1 2">
    <name type="scientific">Reichenbachiella ulvae</name>
    <dbReference type="NCBI Taxonomy" id="2980104"/>
    <lineage>
        <taxon>Bacteria</taxon>
        <taxon>Pseudomonadati</taxon>
        <taxon>Bacteroidota</taxon>
        <taxon>Cytophagia</taxon>
        <taxon>Cytophagales</taxon>
        <taxon>Reichenbachiellaceae</taxon>
        <taxon>Reichenbachiella</taxon>
    </lineage>
</organism>
<proteinExistence type="predicted"/>
<dbReference type="RefSeq" id="WP_264140080.1">
    <property type="nucleotide sequence ID" value="NZ_JAOYOD010000001.1"/>
</dbReference>